<dbReference type="Proteomes" id="UP000887581">
    <property type="component" value="Unplaced"/>
</dbReference>
<evidence type="ECO:0000313" key="3">
    <source>
        <dbReference type="WBParaSite" id="sdigi.contig493.g8647.t1"/>
    </source>
</evidence>
<reference evidence="3" key="1">
    <citation type="submission" date="2022-11" db="UniProtKB">
        <authorList>
            <consortium name="WormBaseParasite"/>
        </authorList>
    </citation>
    <scope>IDENTIFICATION</scope>
</reference>
<organism evidence="2 3">
    <name type="scientific">Setaria digitata</name>
    <dbReference type="NCBI Taxonomy" id="48799"/>
    <lineage>
        <taxon>Eukaryota</taxon>
        <taxon>Metazoa</taxon>
        <taxon>Ecdysozoa</taxon>
        <taxon>Nematoda</taxon>
        <taxon>Chromadorea</taxon>
        <taxon>Rhabditida</taxon>
        <taxon>Spirurina</taxon>
        <taxon>Spiruromorpha</taxon>
        <taxon>Filarioidea</taxon>
        <taxon>Setariidae</taxon>
        <taxon>Setaria</taxon>
    </lineage>
</organism>
<sequence length="91" mass="10207">MKKTKTKKEKKLPKISESIEKVVLRHNGEEIGAKFMLGRFGAQFFAPTMNLPNDSESDDDDLVESEHSENEEVGENGTVNEKAENDKSKPV</sequence>
<dbReference type="AlphaFoldDB" id="A0A915Q2M7"/>
<evidence type="ECO:0000313" key="2">
    <source>
        <dbReference type="Proteomes" id="UP000887581"/>
    </source>
</evidence>
<accession>A0A915Q2M7</accession>
<keyword evidence="2" id="KW-1185">Reference proteome</keyword>
<name>A0A915Q2M7_9BILA</name>
<protein>
    <submittedName>
        <fullName evidence="3">Uncharacterized protein</fullName>
    </submittedName>
</protein>
<evidence type="ECO:0000256" key="1">
    <source>
        <dbReference type="SAM" id="MobiDB-lite"/>
    </source>
</evidence>
<feature type="compositionally biased region" description="Basic and acidic residues" evidence="1">
    <location>
        <begin position="81"/>
        <end position="91"/>
    </location>
</feature>
<dbReference type="WBParaSite" id="sdigi.contig493.g8647.t1">
    <property type="protein sequence ID" value="sdigi.contig493.g8647.t1"/>
    <property type="gene ID" value="sdigi.contig493.g8647"/>
</dbReference>
<proteinExistence type="predicted"/>
<feature type="region of interest" description="Disordered" evidence="1">
    <location>
        <begin position="47"/>
        <end position="91"/>
    </location>
</feature>